<comment type="cofactor">
    <cofactor evidence="1">
        <name>FAD</name>
        <dbReference type="ChEBI" id="CHEBI:57692"/>
    </cofactor>
</comment>
<dbReference type="GO" id="GO:0048038">
    <property type="term" value="F:quinone binding"/>
    <property type="evidence" value="ECO:0007669"/>
    <property type="project" value="UniProtKB-KW"/>
</dbReference>
<evidence type="ECO:0000256" key="4">
    <source>
        <dbReference type="ARBA" id="ARBA00022719"/>
    </source>
</evidence>
<feature type="domain" description="FAD/NAD(P)-binding" evidence="17">
    <location>
        <begin position="62"/>
        <end position="181"/>
    </location>
</feature>
<evidence type="ECO:0000256" key="8">
    <source>
        <dbReference type="ARBA" id="ARBA00023128"/>
    </source>
</evidence>
<evidence type="ECO:0000256" key="1">
    <source>
        <dbReference type="ARBA" id="ARBA00001974"/>
    </source>
</evidence>
<comment type="subcellular location">
    <subcellularLocation>
        <location evidence="2">Mitochondrion</location>
    </subcellularLocation>
</comment>
<dbReference type="Pfam" id="PF07992">
    <property type="entry name" value="Pyr_redox_2"/>
    <property type="match status" value="1"/>
</dbReference>
<evidence type="ECO:0000313" key="18">
    <source>
        <dbReference type="EMBL" id="KAK8380407.1"/>
    </source>
</evidence>
<accession>A0AAW0T2D9</accession>
<dbReference type="InterPro" id="IPR015904">
    <property type="entry name" value="Sulphide_quinone_reductase"/>
</dbReference>
<evidence type="ECO:0000259" key="17">
    <source>
        <dbReference type="Pfam" id="PF07992"/>
    </source>
</evidence>
<dbReference type="EMBL" id="JARAKH010000042">
    <property type="protein sequence ID" value="KAK8380407.1"/>
    <property type="molecule type" value="Genomic_DNA"/>
</dbReference>
<keyword evidence="3" id="KW-0285">Flavoprotein</keyword>
<dbReference type="Proteomes" id="UP001487740">
    <property type="component" value="Unassembled WGS sequence"/>
</dbReference>
<dbReference type="GO" id="GO:0070221">
    <property type="term" value="P:sulfide oxidation, using sulfide:quinone oxidoreductase"/>
    <property type="evidence" value="ECO:0007669"/>
    <property type="project" value="TreeGrafter"/>
</dbReference>
<evidence type="ECO:0000256" key="10">
    <source>
        <dbReference type="ARBA" id="ARBA00052810"/>
    </source>
</evidence>
<keyword evidence="4" id="KW-0874">Quinone</keyword>
<comment type="catalytic activity">
    <reaction evidence="9">
        <text>ubiquinone-10 + hydrogen sulfide + sulfite + 2 H(+) = ubiquinol-10 + thiosulfate</text>
        <dbReference type="Rhea" id="RHEA:38359"/>
        <dbReference type="ChEBI" id="CHEBI:15378"/>
        <dbReference type="ChEBI" id="CHEBI:17359"/>
        <dbReference type="ChEBI" id="CHEBI:29919"/>
        <dbReference type="ChEBI" id="CHEBI:33542"/>
        <dbReference type="ChEBI" id="CHEBI:46245"/>
        <dbReference type="ChEBI" id="CHEBI:64183"/>
    </reaction>
    <physiologicalReaction direction="left-to-right" evidence="9">
        <dbReference type="Rhea" id="RHEA:38360"/>
    </physiologicalReaction>
</comment>
<dbReference type="PANTHER" id="PTHR10632:SF2">
    <property type="entry name" value="SULFIDE:QUINONE OXIDOREDUCTASE, MITOCHONDRIAL"/>
    <property type="match status" value="1"/>
</dbReference>
<dbReference type="GO" id="GO:0005739">
    <property type="term" value="C:mitochondrion"/>
    <property type="evidence" value="ECO:0007669"/>
    <property type="project" value="UniProtKB-SubCell"/>
</dbReference>
<evidence type="ECO:0000256" key="15">
    <source>
        <dbReference type="ARBA" id="ARBA00070160"/>
    </source>
</evidence>
<name>A0AAW0T2D9_SCYPA</name>
<evidence type="ECO:0000256" key="7">
    <source>
        <dbReference type="ARBA" id="ARBA00023002"/>
    </source>
</evidence>
<dbReference type="EC" id="1.8.5.8" evidence="14"/>
<comment type="similarity">
    <text evidence="13">Belongs to the SQRD family.</text>
</comment>
<dbReference type="AlphaFoldDB" id="A0AAW0T2D9"/>
<keyword evidence="8" id="KW-0496">Mitochondrion</keyword>
<gene>
    <name evidence="18" type="ORF">O3P69_016764</name>
</gene>
<evidence type="ECO:0000256" key="2">
    <source>
        <dbReference type="ARBA" id="ARBA00004173"/>
    </source>
</evidence>
<keyword evidence="6" id="KW-0809">Transit peptide</keyword>
<evidence type="ECO:0000256" key="5">
    <source>
        <dbReference type="ARBA" id="ARBA00022827"/>
    </source>
</evidence>
<sequence length="469" mass="52402">MVYTTWNATEVFNHIAGNETLDEESLQPLKMMAHKRLLLACGSRLVSQNGSFSTSAMAHKSYKLVVVGGGAGGCATAAKFSSKLGAGNVAVIEPADTHYYQPMWTLVGGGMKRLEESGRPMSQVLPKKADWIKQRVVTFDPHKNKVITQDGQEISYEFLVVALGIQLNYNQIKGLPDAFETPGVCSNYSPLYVTKTLESLKNFKEGNALFSFPNTPVKCAGAPQKIMYISDQYLRKHGKRDKANIQYFTSLPVIFGIKKYADALWEVVKERNITVNLRHNLIEVKPDSREAVFQNLENPDDLKTIKYEMLHVTPPMSSPDPLRQCAALTNETGYLNVNKHTLQHVTFPNVFGIGDCTSVPTSKTAAAVAGQFGVMQRNLRLAMGGTSPKHQYDGYTSCPLVTGYSKCILAEFDMDGNPLETFPINQAKERRTMFHLKKDMMPTMYWNGMLKGYWEGPKYLRKLMHLGMK</sequence>
<comment type="catalytic activity">
    <reaction evidence="10">
        <text>ubiquinone-10 + hydrogen sulfide + glutathione + H(+) = S-sulfanylglutathione + ubiquinol-10</text>
        <dbReference type="Rhea" id="RHEA:62608"/>
        <dbReference type="ChEBI" id="CHEBI:15378"/>
        <dbReference type="ChEBI" id="CHEBI:29919"/>
        <dbReference type="ChEBI" id="CHEBI:46245"/>
        <dbReference type="ChEBI" id="CHEBI:57925"/>
        <dbReference type="ChEBI" id="CHEBI:58905"/>
        <dbReference type="ChEBI" id="CHEBI:64183"/>
    </reaction>
    <physiologicalReaction direction="left-to-right" evidence="10">
        <dbReference type="Rhea" id="RHEA:62609"/>
    </physiologicalReaction>
</comment>
<evidence type="ECO:0000256" key="12">
    <source>
        <dbReference type="ARBA" id="ARBA00059167"/>
    </source>
</evidence>
<dbReference type="SUPFAM" id="SSF51905">
    <property type="entry name" value="FAD/NAD(P)-binding domain"/>
    <property type="match status" value="1"/>
</dbReference>
<evidence type="ECO:0000256" key="3">
    <source>
        <dbReference type="ARBA" id="ARBA00022630"/>
    </source>
</evidence>
<dbReference type="PANTHER" id="PTHR10632">
    <property type="entry name" value="SULFIDE:QUINONE OXIDOREDUCTASE"/>
    <property type="match status" value="1"/>
</dbReference>
<evidence type="ECO:0000313" key="19">
    <source>
        <dbReference type="Proteomes" id="UP001487740"/>
    </source>
</evidence>
<evidence type="ECO:0000256" key="14">
    <source>
        <dbReference type="ARBA" id="ARBA00066447"/>
    </source>
</evidence>
<dbReference type="InterPro" id="IPR036188">
    <property type="entry name" value="FAD/NAD-bd_sf"/>
</dbReference>
<evidence type="ECO:0000256" key="13">
    <source>
        <dbReference type="ARBA" id="ARBA00060891"/>
    </source>
</evidence>
<reference evidence="18 19" key="1">
    <citation type="submission" date="2023-03" db="EMBL/GenBank/DDBJ databases">
        <title>High-quality genome of Scylla paramamosain provides insights in environmental adaptation.</title>
        <authorList>
            <person name="Zhang L."/>
        </authorList>
    </citation>
    <scope>NUCLEOTIDE SEQUENCE [LARGE SCALE GENOMIC DNA]</scope>
    <source>
        <strain evidence="18">LZ_2023a</strain>
        <tissue evidence="18">Muscle</tissue>
    </source>
</reference>
<keyword evidence="19" id="KW-1185">Reference proteome</keyword>
<comment type="function">
    <text evidence="12">Catalyzes the oxidation of hydrogen sulfide with the help of a quinone, such as ubiquinone-10, giving rise to thiosulfate and ultimately to sulfane (molecular sulfur) atoms. Requires an additional electron acceptor; can use sulfite, sulfide or cyanide (in vitro). It is believed the in vivo electron acceptor is glutathione.</text>
</comment>
<dbReference type="GO" id="GO:0106436">
    <property type="term" value="F:glutathione-dependent sulfide quinone oxidoreductase activity"/>
    <property type="evidence" value="ECO:0007669"/>
    <property type="project" value="UniProtKB-EC"/>
</dbReference>
<comment type="catalytic activity">
    <reaction evidence="11">
        <text>a quinone + hydrogen sulfide + glutathione + H(+) = S-sulfanylglutathione + a quinol</text>
        <dbReference type="Rhea" id="RHEA:55156"/>
        <dbReference type="ChEBI" id="CHEBI:15378"/>
        <dbReference type="ChEBI" id="CHEBI:24646"/>
        <dbReference type="ChEBI" id="CHEBI:29919"/>
        <dbReference type="ChEBI" id="CHEBI:57925"/>
        <dbReference type="ChEBI" id="CHEBI:58905"/>
        <dbReference type="ChEBI" id="CHEBI:132124"/>
        <dbReference type="EC" id="1.8.5.8"/>
    </reaction>
    <physiologicalReaction direction="left-to-right" evidence="11">
        <dbReference type="Rhea" id="RHEA:55157"/>
    </physiologicalReaction>
</comment>
<evidence type="ECO:0000256" key="16">
    <source>
        <dbReference type="ARBA" id="ARBA00082958"/>
    </source>
</evidence>
<comment type="caution">
    <text evidence="18">The sequence shown here is derived from an EMBL/GenBank/DDBJ whole genome shotgun (WGS) entry which is preliminary data.</text>
</comment>
<keyword evidence="7" id="KW-0560">Oxidoreductase</keyword>
<dbReference type="GO" id="GO:0070224">
    <property type="term" value="F:sulfide:quinone oxidoreductase activity"/>
    <property type="evidence" value="ECO:0007669"/>
    <property type="project" value="TreeGrafter"/>
</dbReference>
<protein>
    <recommendedName>
        <fullName evidence="15">Sulfide:quinone oxidoreductase, mitochondrial</fullName>
        <ecNumber evidence="14">1.8.5.8</ecNumber>
    </recommendedName>
    <alternativeName>
        <fullName evidence="16">Sulfide quinone oxidoreductase</fullName>
    </alternativeName>
</protein>
<evidence type="ECO:0000256" key="11">
    <source>
        <dbReference type="ARBA" id="ARBA00052986"/>
    </source>
</evidence>
<dbReference type="GO" id="GO:0071949">
    <property type="term" value="F:FAD binding"/>
    <property type="evidence" value="ECO:0007669"/>
    <property type="project" value="TreeGrafter"/>
</dbReference>
<evidence type="ECO:0000256" key="6">
    <source>
        <dbReference type="ARBA" id="ARBA00022946"/>
    </source>
</evidence>
<dbReference type="InterPro" id="IPR023753">
    <property type="entry name" value="FAD/NAD-binding_dom"/>
</dbReference>
<evidence type="ECO:0000256" key="9">
    <source>
        <dbReference type="ARBA" id="ARBA00051038"/>
    </source>
</evidence>
<dbReference type="FunFam" id="3.50.50.60:FF:000034">
    <property type="entry name" value="sulfide:quinone oxidoreductase, mitochondrial"/>
    <property type="match status" value="1"/>
</dbReference>
<dbReference type="Gene3D" id="3.50.50.60">
    <property type="entry name" value="FAD/NAD(P)-binding domain"/>
    <property type="match status" value="2"/>
</dbReference>
<keyword evidence="5" id="KW-0274">FAD</keyword>
<organism evidence="18 19">
    <name type="scientific">Scylla paramamosain</name>
    <name type="common">Mud crab</name>
    <dbReference type="NCBI Taxonomy" id="85552"/>
    <lineage>
        <taxon>Eukaryota</taxon>
        <taxon>Metazoa</taxon>
        <taxon>Ecdysozoa</taxon>
        <taxon>Arthropoda</taxon>
        <taxon>Crustacea</taxon>
        <taxon>Multicrustacea</taxon>
        <taxon>Malacostraca</taxon>
        <taxon>Eumalacostraca</taxon>
        <taxon>Eucarida</taxon>
        <taxon>Decapoda</taxon>
        <taxon>Pleocyemata</taxon>
        <taxon>Brachyura</taxon>
        <taxon>Eubrachyura</taxon>
        <taxon>Portunoidea</taxon>
        <taxon>Portunidae</taxon>
        <taxon>Portuninae</taxon>
        <taxon>Scylla</taxon>
    </lineage>
</organism>
<proteinExistence type="inferred from homology"/>